<keyword evidence="3" id="KW-1003">Cell membrane</keyword>
<feature type="transmembrane region" description="Helical" evidence="7">
    <location>
        <begin position="269"/>
        <end position="287"/>
    </location>
</feature>
<dbReference type="Pfam" id="PF03601">
    <property type="entry name" value="Cons_hypoth698"/>
    <property type="match status" value="1"/>
</dbReference>
<keyword evidence="8" id="KW-0732">Signal</keyword>
<reference evidence="9 10" key="1">
    <citation type="submission" date="2020-04" db="EMBL/GenBank/DDBJ databases">
        <authorList>
            <person name="De Canck E."/>
        </authorList>
    </citation>
    <scope>NUCLEOTIDE SEQUENCE [LARGE SCALE GENOMIC DNA]</scope>
    <source>
        <strain evidence="9 10">LMG 3441</strain>
    </source>
</reference>
<proteinExistence type="inferred from homology"/>
<feature type="signal peptide" evidence="8">
    <location>
        <begin position="1"/>
        <end position="25"/>
    </location>
</feature>
<keyword evidence="6 7" id="KW-0472">Membrane</keyword>
<evidence type="ECO:0000256" key="4">
    <source>
        <dbReference type="ARBA" id="ARBA00022692"/>
    </source>
</evidence>
<protein>
    <recommendedName>
        <fullName evidence="11">YeiH family sulfate export transporter</fullName>
    </recommendedName>
</protein>
<keyword evidence="10" id="KW-1185">Reference proteome</keyword>
<feature type="transmembrane region" description="Helical" evidence="7">
    <location>
        <begin position="52"/>
        <end position="69"/>
    </location>
</feature>
<dbReference type="NCBIfam" id="TIGR00698">
    <property type="entry name" value="YeiH family putative sulfate export transporter"/>
    <property type="match status" value="1"/>
</dbReference>
<organism evidence="9 10">
    <name type="scientific">Achromobacter kerstersii</name>
    <dbReference type="NCBI Taxonomy" id="1353890"/>
    <lineage>
        <taxon>Bacteria</taxon>
        <taxon>Pseudomonadati</taxon>
        <taxon>Pseudomonadota</taxon>
        <taxon>Betaproteobacteria</taxon>
        <taxon>Burkholderiales</taxon>
        <taxon>Alcaligenaceae</taxon>
        <taxon>Achromobacter</taxon>
    </lineage>
</organism>
<evidence type="ECO:0000256" key="5">
    <source>
        <dbReference type="ARBA" id="ARBA00022989"/>
    </source>
</evidence>
<evidence type="ECO:0000256" key="6">
    <source>
        <dbReference type="ARBA" id="ARBA00023136"/>
    </source>
</evidence>
<dbReference type="InterPro" id="IPR018383">
    <property type="entry name" value="UPF0324_pro"/>
</dbReference>
<dbReference type="InterPro" id="IPR004630">
    <property type="entry name" value="UPF0324_YeiH-like"/>
</dbReference>
<dbReference type="GO" id="GO:0005886">
    <property type="term" value="C:plasma membrane"/>
    <property type="evidence" value="ECO:0007669"/>
    <property type="project" value="UniProtKB-SubCell"/>
</dbReference>
<evidence type="ECO:0000256" key="3">
    <source>
        <dbReference type="ARBA" id="ARBA00022475"/>
    </source>
</evidence>
<evidence type="ECO:0008006" key="11">
    <source>
        <dbReference type="Google" id="ProtNLM"/>
    </source>
</evidence>
<feature type="chain" id="PRO_5028832411" description="YeiH family sulfate export transporter" evidence="8">
    <location>
        <begin position="26"/>
        <end position="382"/>
    </location>
</feature>
<feature type="transmembrane region" description="Helical" evidence="7">
    <location>
        <begin position="299"/>
        <end position="321"/>
    </location>
</feature>
<keyword evidence="4 7" id="KW-0812">Transmembrane</keyword>
<feature type="transmembrane region" description="Helical" evidence="7">
    <location>
        <begin position="140"/>
        <end position="162"/>
    </location>
</feature>
<evidence type="ECO:0000256" key="1">
    <source>
        <dbReference type="ARBA" id="ARBA00004651"/>
    </source>
</evidence>
<name>A0A6S7C845_9BURK</name>
<dbReference type="PANTHER" id="PTHR30106:SF2">
    <property type="entry name" value="UPF0324 INNER MEMBRANE PROTEIN YEIH"/>
    <property type="match status" value="1"/>
</dbReference>
<dbReference type="RefSeq" id="WP_254600772.1">
    <property type="nucleotide sequence ID" value="NZ_CADIJQ010000017.1"/>
</dbReference>
<sequence length="382" mass="38901">MSTTTSTAVPLPASTAGAPAASASAAAASAAAASAAAATAGAPTATPWRDKLNGVLFVGLMAAAVMQLADLPAIRQLGFSPLVVGIVCGMLYGNFLRGTMPADWGVGVNFTARRLLRIAVAFYGLNISIQQIAAVGLPGLAVSVAVVLGTLLIGTVVGQRMLGLDRDTAMLTAAGSAICGAAAVLAFEPTLRAAPHKSAVAVATVVLFGTLSMFLYPILYHAGWLNLDTQALGIYIGGTIHEVAQVVGAASNIDPATTEVATIVKMTRVALLVPVLLVLGMYLRSAASQAGGQAKGAKLPIPWFAVGFLVLAIINSLDIIPADAIAAIRRLDVFALTMAMTALGIETRFAQIKKAGPRVMALGLILYAWLLVGGYGIVKLAT</sequence>
<comment type="subcellular location">
    <subcellularLocation>
        <location evidence="1">Cell membrane</location>
        <topology evidence="1">Multi-pass membrane protein</topology>
    </subcellularLocation>
</comment>
<feature type="transmembrane region" description="Helical" evidence="7">
    <location>
        <begin position="168"/>
        <end position="187"/>
    </location>
</feature>
<dbReference type="EMBL" id="CADIJQ010000017">
    <property type="protein sequence ID" value="CAB3743197.1"/>
    <property type="molecule type" value="Genomic_DNA"/>
</dbReference>
<evidence type="ECO:0000256" key="7">
    <source>
        <dbReference type="SAM" id="Phobius"/>
    </source>
</evidence>
<evidence type="ECO:0000256" key="2">
    <source>
        <dbReference type="ARBA" id="ARBA00007977"/>
    </source>
</evidence>
<accession>A0A6S7C845</accession>
<feature type="transmembrane region" description="Helical" evidence="7">
    <location>
        <begin position="327"/>
        <end position="347"/>
    </location>
</feature>
<evidence type="ECO:0000313" key="9">
    <source>
        <dbReference type="EMBL" id="CAB3743197.1"/>
    </source>
</evidence>
<dbReference type="Proteomes" id="UP000494269">
    <property type="component" value="Unassembled WGS sequence"/>
</dbReference>
<feature type="transmembrane region" description="Helical" evidence="7">
    <location>
        <begin position="359"/>
        <end position="378"/>
    </location>
</feature>
<dbReference type="AlphaFoldDB" id="A0A6S7C845"/>
<feature type="transmembrane region" description="Helical" evidence="7">
    <location>
        <begin position="76"/>
        <end position="95"/>
    </location>
</feature>
<gene>
    <name evidence="9" type="ORF">LMG3441_05950</name>
</gene>
<comment type="similarity">
    <text evidence="2">Belongs to the UPF0324 family.</text>
</comment>
<dbReference type="PANTHER" id="PTHR30106">
    <property type="entry name" value="INNER MEMBRANE PROTEIN YEIH-RELATED"/>
    <property type="match status" value="1"/>
</dbReference>
<evidence type="ECO:0000256" key="8">
    <source>
        <dbReference type="SAM" id="SignalP"/>
    </source>
</evidence>
<keyword evidence="5 7" id="KW-1133">Transmembrane helix</keyword>
<evidence type="ECO:0000313" key="10">
    <source>
        <dbReference type="Proteomes" id="UP000494269"/>
    </source>
</evidence>
<feature type="transmembrane region" description="Helical" evidence="7">
    <location>
        <begin position="199"/>
        <end position="219"/>
    </location>
</feature>